<evidence type="ECO:0000313" key="7">
    <source>
        <dbReference type="EMBL" id="MDZ5762208.1"/>
    </source>
</evidence>
<feature type="domain" description="Bacterial virulence protein VirB8" evidence="6">
    <location>
        <begin position="7"/>
        <end position="197"/>
    </location>
</feature>
<evidence type="ECO:0000256" key="4">
    <source>
        <dbReference type="ARBA" id="ARBA00023136"/>
    </source>
</evidence>
<protein>
    <submittedName>
        <fullName evidence="7">Type IV secretion system protein VirB8</fullName>
    </submittedName>
</protein>
<proteinExistence type="predicted"/>
<evidence type="ECO:0000256" key="2">
    <source>
        <dbReference type="ARBA" id="ARBA00022692"/>
    </source>
</evidence>
<comment type="subcellular location">
    <subcellularLocation>
        <location evidence="1">Membrane</location>
        <topology evidence="1">Single-pass membrane protein</topology>
    </subcellularLocation>
</comment>
<reference evidence="7 8" key="1">
    <citation type="submission" date="2023-02" db="EMBL/GenBank/DDBJ databases">
        <title>Host association and intracellularity evolved multiple times independently in the Rickettsiales.</title>
        <authorList>
            <person name="Castelli M."/>
            <person name="Nardi T."/>
            <person name="Gammuto L."/>
            <person name="Bellinzona G."/>
            <person name="Sabaneyeva E."/>
            <person name="Potekhin A."/>
            <person name="Serra V."/>
            <person name="Petroni G."/>
            <person name="Sassera D."/>
        </authorList>
    </citation>
    <scope>NUCLEOTIDE SEQUENCE [LARGE SCALE GENOMIC DNA]</scope>
    <source>
        <strain evidence="7 8">BOD18</strain>
    </source>
</reference>
<dbReference type="Proteomes" id="UP001293791">
    <property type="component" value="Unassembled WGS sequence"/>
</dbReference>
<dbReference type="InterPro" id="IPR007430">
    <property type="entry name" value="VirB8"/>
</dbReference>
<dbReference type="EMBL" id="JARGYT010000027">
    <property type="protein sequence ID" value="MDZ5762208.1"/>
    <property type="molecule type" value="Genomic_DNA"/>
</dbReference>
<keyword evidence="8" id="KW-1185">Reference proteome</keyword>
<sequence length="221" mass="25512">MDSYFLKARDWYVSKYQSAGVQLIYSIVMCIIVASCVIAALEEITIDSTHYKMPIAVYTNDQINYYTNIKSISNKGEDINISVARYLIQKYVINREEYKYGFLSASERGDKIMTIRRNSSRRVFDQYINYLNPTTNIDSPILKYGYNVERVIENINVSFAYGVKRPDYAVVQFNIREISSTSEQVETWKAIVKFSMSDIMNIIDNNTALNFVVTGYELAAM</sequence>
<keyword evidence="4 5" id="KW-0472">Membrane</keyword>
<evidence type="ECO:0000313" key="8">
    <source>
        <dbReference type="Proteomes" id="UP001293791"/>
    </source>
</evidence>
<evidence type="ECO:0000256" key="5">
    <source>
        <dbReference type="SAM" id="Phobius"/>
    </source>
</evidence>
<accession>A0ABU5L7W7</accession>
<comment type="caution">
    <text evidence="7">The sequence shown here is derived from an EMBL/GenBank/DDBJ whole genome shotgun (WGS) entry which is preliminary data.</text>
</comment>
<dbReference type="RefSeq" id="WP_322497686.1">
    <property type="nucleotide sequence ID" value="NZ_JARGYT010000027.1"/>
</dbReference>
<gene>
    <name evidence="7" type="ORF">Cyrtocomes_00581</name>
</gene>
<keyword evidence="3 5" id="KW-1133">Transmembrane helix</keyword>
<dbReference type="InterPro" id="IPR032710">
    <property type="entry name" value="NTF2-like_dom_sf"/>
</dbReference>
<keyword evidence="2 5" id="KW-0812">Transmembrane</keyword>
<name>A0ABU5L7W7_9RICK</name>
<feature type="transmembrane region" description="Helical" evidence="5">
    <location>
        <begin position="20"/>
        <end position="41"/>
    </location>
</feature>
<evidence type="ECO:0000259" key="6">
    <source>
        <dbReference type="Pfam" id="PF04335"/>
    </source>
</evidence>
<dbReference type="Pfam" id="PF04335">
    <property type="entry name" value="VirB8"/>
    <property type="match status" value="1"/>
</dbReference>
<evidence type="ECO:0000256" key="1">
    <source>
        <dbReference type="ARBA" id="ARBA00004167"/>
    </source>
</evidence>
<dbReference type="CDD" id="cd16424">
    <property type="entry name" value="VirB8"/>
    <property type="match status" value="1"/>
</dbReference>
<dbReference type="SUPFAM" id="SSF54427">
    <property type="entry name" value="NTF2-like"/>
    <property type="match status" value="1"/>
</dbReference>
<dbReference type="Gene3D" id="3.10.450.230">
    <property type="entry name" value="VirB8 protein"/>
    <property type="match status" value="1"/>
</dbReference>
<organism evidence="7 8">
    <name type="scientific">Candidatus Cyrtobacter comes</name>
    <dbReference type="NCBI Taxonomy" id="675776"/>
    <lineage>
        <taxon>Bacteria</taxon>
        <taxon>Pseudomonadati</taxon>
        <taxon>Pseudomonadota</taxon>
        <taxon>Alphaproteobacteria</taxon>
        <taxon>Rickettsiales</taxon>
        <taxon>Candidatus Midichloriaceae</taxon>
        <taxon>Candidatus Cyrtobacter</taxon>
    </lineage>
</organism>
<evidence type="ECO:0000256" key="3">
    <source>
        <dbReference type="ARBA" id="ARBA00022989"/>
    </source>
</evidence>